<dbReference type="AlphaFoldDB" id="A0A8T0EE04"/>
<comment type="caution">
    <text evidence="2">The sequence shown here is derived from an EMBL/GenBank/DDBJ whole genome shotgun (WGS) entry which is preliminary data.</text>
</comment>
<keyword evidence="3" id="KW-1185">Reference proteome</keyword>
<evidence type="ECO:0000256" key="1">
    <source>
        <dbReference type="SAM" id="Coils"/>
    </source>
</evidence>
<protein>
    <submittedName>
        <fullName evidence="2">Uncharacterized protein</fullName>
    </submittedName>
</protein>
<dbReference type="Proteomes" id="UP000807504">
    <property type="component" value="Unassembled WGS sequence"/>
</dbReference>
<reference evidence="2" key="2">
    <citation type="submission" date="2020-06" db="EMBL/GenBank/DDBJ databases">
        <authorList>
            <person name="Sheffer M."/>
        </authorList>
    </citation>
    <scope>NUCLEOTIDE SEQUENCE</scope>
</reference>
<gene>
    <name evidence="2" type="ORF">HNY73_017540</name>
</gene>
<dbReference type="EMBL" id="JABXBU010002228">
    <property type="protein sequence ID" value="KAF8769954.1"/>
    <property type="molecule type" value="Genomic_DNA"/>
</dbReference>
<feature type="coiled-coil region" evidence="1">
    <location>
        <begin position="12"/>
        <end position="39"/>
    </location>
</feature>
<evidence type="ECO:0000313" key="3">
    <source>
        <dbReference type="Proteomes" id="UP000807504"/>
    </source>
</evidence>
<proteinExistence type="predicted"/>
<name>A0A8T0EE04_ARGBR</name>
<reference evidence="2" key="1">
    <citation type="journal article" date="2020" name="bioRxiv">
        <title>Chromosome-level reference genome of the European wasp spider Argiope bruennichi: a resource for studies on range expansion and evolutionary adaptation.</title>
        <authorList>
            <person name="Sheffer M.M."/>
            <person name="Hoppe A."/>
            <person name="Krehenwinkel H."/>
            <person name="Uhl G."/>
            <person name="Kuss A.W."/>
            <person name="Jensen L."/>
            <person name="Jensen C."/>
            <person name="Gillespie R.G."/>
            <person name="Hoff K.J."/>
            <person name="Prost S."/>
        </authorList>
    </citation>
    <scope>NUCLEOTIDE SEQUENCE</scope>
</reference>
<organism evidence="2 3">
    <name type="scientific">Argiope bruennichi</name>
    <name type="common">Wasp spider</name>
    <name type="synonym">Aranea bruennichi</name>
    <dbReference type="NCBI Taxonomy" id="94029"/>
    <lineage>
        <taxon>Eukaryota</taxon>
        <taxon>Metazoa</taxon>
        <taxon>Ecdysozoa</taxon>
        <taxon>Arthropoda</taxon>
        <taxon>Chelicerata</taxon>
        <taxon>Arachnida</taxon>
        <taxon>Araneae</taxon>
        <taxon>Araneomorphae</taxon>
        <taxon>Entelegynae</taxon>
        <taxon>Araneoidea</taxon>
        <taxon>Araneidae</taxon>
        <taxon>Argiope</taxon>
    </lineage>
</organism>
<evidence type="ECO:0000313" key="2">
    <source>
        <dbReference type="EMBL" id="KAF8769954.1"/>
    </source>
</evidence>
<sequence>MIKGKQDHTKQYLHDLNKAKELRSQMEILEEELKYFKNLSPCPVEHCQLHPTIAENPQMEIEQPFQVIEKRHTAKRKKFNEYSRNNGLQ</sequence>
<accession>A0A8T0EE04</accession>
<keyword evidence="1" id="KW-0175">Coiled coil</keyword>